<gene>
    <name evidence="1" type="ORF">KIPB_002488</name>
</gene>
<proteinExistence type="predicted"/>
<name>A0A9K3CSB1_9EUKA</name>
<comment type="caution">
    <text evidence="1">The sequence shown here is derived from an EMBL/GenBank/DDBJ whole genome shotgun (WGS) entry which is preliminary data.</text>
</comment>
<dbReference type="InterPro" id="IPR011043">
    <property type="entry name" value="Gal_Oxase/kelch_b-propeller"/>
</dbReference>
<dbReference type="InterPro" id="IPR015915">
    <property type="entry name" value="Kelch-typ_b-propeller"/>
</dbReference>
<dbReference type="SUPFAM" id="SSF50965">
    <property type="entry name" value="Galactose oxidase, central domain"/>
    <property type="match status" value="1"/>
</dbReference>
<evidence type="ECO:0008006" key="3">
    <source>
        <dbReference type="Google" id="ProtNLM"/>
    </source>
</evidence>
<evidence type="ECO:0000313" key="1">
    <source>
        <dbReference type="EMBL" id="GIQ81518.1"/>
    </source>
</evidence>
<organism evidence="1 2">
    <name type="scientific">Kipferlia bialata</name>
    <dbReference type="NCBI Taxonomy" id="797122"/>
    <lineage>
        <taxon>Eukaryota</taxon>
        <taxon>Metamonada</taxon>
        <taxon>Carpediemonas-like organisms</taxon>
        <taxon>Kipferlia</taxon>
    </lineage>
</organism>
<dbReference type="OrthoDB" id="10250130at2759"/>
<sequence length="284" mass="31697">MTNPHPLVTWVDDAYTGTLSTVGLSPHSVAAINNYKGVYTVSLVSRTHDSEVYTEECTYTLPESVGISPHIIPGSDTSTLYVFGGRDSDNRQDYRVHTLDMATGDCTLLHQGADSHQLRNRTGGLVFVLDGHIVYAGGYLGMRQREKATWVYNLESKGGESETGVWREVGKAPVYLSSNSSRAFIHGSVAYVFGNRRVCTFSLARGWECERRSPIEGWDYLMMELGHYYVALPAISGIVFAYDRVSREWLNWGRVNTSQEGSPGVKQKTWQIIRVSHCRDCQGI</sequence>
<dbReference type="EMBL" id="BDIP01000417">
    <property type="protein sequence ID" value="GIQ81518.1"/>
    <property type="molecule type" value="Genomic_DNA"/>
</dbReference>
<dbReference type="AlphaFoldDB" id="A0A9K3CSB1"/>
<keyword evidence="2" id="KW-1185">Reference proteome</keyword>
<reference evidence="1 2" key="1">
    <citation type="journal article" date="2018" name="PLoS ONE">
        <title>The draft genome of Kipferlia bialata reveals reductive genome evolution in fornicate parasites.</title>
        <authorList>
            <person name="Tanifuji G."/>
            <person name="Takabayashi S."/>
            <person name="Kume K."/>
            <person name="Takagi M."/>
            <person name="Nakayama T."/>
            <person name="Kamikawa R."/>
            <person name="Inagaki Y."/>
            <person name="Hashimoto T."/>
        </authorList>
    </citation>
    <scope>NUCLEOTIDE SEQUENCE [LARGE SCALE GENOMIC DNA]</scope>
    <source>
        <strain evidence="1">NY0173</strain>
    </source>
</reference>
<dbReference type="Gene3D" id="2.120.10.80">
    <property type="entry name" value="Kelch-type beta propeller"/>
    <property type="match status" value="1"/>
</dbReference>
<dbReference type="Proteomes" id="UP000265618">
    <property type="component" value="Unassembled WGS sequence"/>
</dbReference>
<protein>
    <recommendedName>
        <fullName evidence="3">Kelch-type beta propeller</fullName>
    </recommendedName>
</protein>
<accession>A0A9K3CSB1</accession>
<evidence type="ECO:0000313" key="2">
    <source>
        <dbReference type="Proteomes" id="UP000265618"/>
    </source>
</evidence>